<evidence type="ECO:0000313" key="2">
    <source>
        <dbReference type="Proteomes" id="UP000053369"/>
    </source>
</evidence>
<name>A0A091RHD7_9AVES</name>
<dbReference type="AlphaFoldDB" id="A0A091RHD7"/>
<protein>
    <submittedName>
        <fullName evidence="1">Uncharacterized protein</fullName>
    </submittedName>
</protein>
<evidence type="ECO:0000313" key="1">
    <source>
        <dbReference type="EMBL" id="KFQ38911.1"/>
    </source>
</evidence>
<keyword evidence="2" id="KW-1185">Reference proteome</keyword>
<feature type="non-terminal residue" evidence="1">
    <location>
        <position position="55"/>
    </location>
</feature>
<gene>
    <name evidence="1" type="ORF">N332_14193</name>
</gene>
<reference evidence="1 2" key="1">
    <citation type="submission" date="2014-04" db="EMBL/GenBank/DDBJ databases">
        <title>Genome evolution of avian class.</title>
        <authorList>
            <person name="Zhang G."/>
            <person name="Li C."/>
        </authorList>
    </citation>
    <scope>NUCLEOTIDE SEQUENCE [LARGE SCALE GENOMIC DNA]</scope>
    <source>
        <strain evidence="1">BGI_N332</strain>
    </source>
</reference>
<accession>A0A091RHD7</accession>
<feature type="non-terminal residue" evidence="1">
    <location>
        <position position="1"/>
    </location>
</feature>
<dbReference type="EMBL" id="KK817794">
    <property type="protein sequence ID" value="KFQ38911.1"/>
    <property type="molecule type" value="Genomic_DNA"/>
</dbReference>
<proteinExistence type="predicted"/>
<organism evidence="1 2">
    <name type="scientific">Mesitornis unicolor</name>
    <name type="common">brown roatelo</name>
    <dbReference type="NCBI Taxonomy" id="54374"/>
    <lineage>
        <taxon>Eukaryota</taxon>
        <taxon>Metazoa</taxon>
        <taxon>Chordata</taxon>
        <taxon>Craniata</taxon>
        <taxon>Vertebrata</taxon>
        <taxon>Euteleostomi</taxon>
        <taxon>Archelosauria</taxon>
        <taxon>Archosauria</taxon>
        <taxon>Dinosauria</taxon>
        <taxon>Saurischia</taxon>
        <taxon>Theropoda</taxon>
        <taxon>Coelurosauria</taxon>
        <taxon>Aves</taxon>
        <taxon>Neognathae</taxon>
        <taxon>Neoaves</taxon>
        <taxon>Columbimorphae</taxon>
        <taxon>Mesitornithiformes</taxon>
        <taxon>Mesitornithidae</taxon>
        <taxon>Mesitornis</taxon>
    </lineage>
</organism>
<sequence>NGHKLLLERFRLNSRRNFFTMRSIRHWNSLPEEVVNSPTLVSFKSQLDRVLIHLI</sequence>
<dbReference type="Proteomes" id="UP000053369">
    <property type="component" value="Unassembled WGS sequence"/>
</dbReference>